<keyword evidence="2 5" id="KW-0694">RNA-binding</keyword>
<keyword evidence="7" id="KW-1185">Reference proteome</keyword>
<dbReference type="SUPFAM" id="SSF50715">
    <property type="entry name" value="Ribosomal protein L25-like"/>
    <property type="match status" value="1"/>
</dbReference>
<dbReference type="InterPro" id="IPR020057">
    <property type="entry name" value="Ribosomal_bL25_b-dom"/>
</dbReference>
<evidence type="ECO:0000256" key="5">
    <source>
        <dbReference type="HAMAP-Rule" id="MF_01334"/>
    </source>
</evidence>
<dbReference type="RefSeq" id="WP_068750533.1">
    <property type="nucleotide sequence ID" value="NZ_LR214441.1"/>
</dbReference>
<dbReference type="InterPro" id="IPR020056">
    <property type="entry name" value="Rbsml_bL25/Gln-tRNA_synth_N"/>
</dbReference>
<dbReference type="NCBIfam" id="TIGR00731">
    <property type="entry name" value="bL25_bact_ctc"/>
    <property type="match status" value="1"/>
</dbReference>
<dbReference type="InterPro" id="IPR011035">
    <property type="entry name" value="Ribosomal_bL25/Gln-tRNA_synth"/>
</dbReference>
<organism evidence="6 7">
    <name type="scientific">Tessaracoccus lapidicaptus</name>
    <dbReference type="NCBI Taxonomy" id="1427523"/>
    <lineage>
        <taxon>Bacteria</taxon>
        <taxon>Bacillati</taxon>
        <taxon>Actinomycetota</taxon>
        <taxon>Actinomycetes</taxon>
        <taxon>Propionibacteriales</taxon>
        <taxon>Propionibacteriaceae</taxon>
        <taxon>Tessaracoccus</taxon>
    </lineage>
</organism>
<proteinExistence type="inferred from homology"/>
<comment type="function">
    <text evidence="5">This is one of the proteins that binds to the 5S RNA in the ribosome where it forms part of the central protuberance.</text>
</comment>
<dbReference type="GO" id="GO:0006412">
    <property type="term" value="P:translation"/>
    <property type="evidence" value="ECO:0007669"/>
    <property type="project" value="UniProtKB-UniRule"/>
</dbReference>
<dbReference type="PANTHER" id="PTHR33284:SF1">
    <property type="entry name" value="RIBOSOMAL PROTEIN L25_GLN-TRNA SYNTHETASE, ANTI-CODON-BINDING DOMAIN-CONTAINING PROTEIN"/>
    <property type="match status" value="1"/>
</dbReference>
<name>A0A1C0APP8_9ACTN</name>
<dbReference type="InterPro" id="IPR029751">
    <property type="entry name" value="Ribosomal_L25_dom"/>
</dbReference>
<dbReference type="GO" id="GO:0003735">
    <property type="term" value="F:structural constituent of ribosome"/>
    <property type="evidence" value="ECO:0007669"/>
    <property type="project" value="InterPro"/>
</dbReference>
<reference evidence="7" key="1">
    <citation type="submission" date="2016-07" db="EMBL/GenBank/DDBJ databases">
        <authorList>
            <person name="Florea S."/>
            <person name="Webb J.S."/>
            <person name="Jaromczyk J."/>
            <person name="Schardl C.L."/>
        </authorList>
    </citation>
    <scope>NUCLEOTIDE SEQUENCE [LARGE SCALE GENOMIC DNA]</scope>
    <source>
        <strain evidence="7">IPBSL-7</strain>
    </source>
</reference>
<dbReference type="InterPro" id="IPR037121">
    <property type="entry name" value="Ribosomal_bL25_C"/>
</dbReference>
<comment type="subunit">
    <text evidence="5">Part of the 50S ribosomal subunit; part of the 5S rRNA/L5/L18/L25 subcomplex. Contacts the 5S rRNA. Binds to the 5S rRNA independently of L5 and L18.</text>
</comment>
<evidence type="ECO:0000256" key="3">
    <source>
        <dbReference type="ARBA" id="ARBA00022980"/>
    </source>
</evidence>
<evidence type="ECO:0000256" key="2">
    <source>
        <dbReference type="ARBA" id="ARBA00022884"/>
    </source>
</evidence>
<comment type="caution">
    <text evidence="6">The sequence shown here is derived from an EMBL/GenBank/DDBJ whole genome shotgun (WGS) entry which is preliminary data.</text>
</comment>
<dbReference type="InterPro" id="IPR001021">
    <property type="entry name" value="Ribosomal_bL25_long"/>
</dbReference>
<gene>
    <name evidence="5" type="primary">rplY</name>
    <name evidence="5" type="synonym">ctc</name>
    <name evidence="6" type="ORF">BCR15_00340</name>
</gene>
<accession>A0A1C0APP8</accession>
<dbReference type="NCBIfam" id="NF004131">
    <property type="entry name" value="PRK05618.2-1"/>
    <property type="match status" value="1"/>
</dbReference>
<sequence>MADVTLTATTRTEFGKGAARRLRRAGQTPAVLYGHGTQPVHLALPARETFLALRQANVLLHITVEGEKKPFLALPKQITRDPILPAIEHVDLVLITAGEKVTVDVPLLFTGDVERGALVNHDLSTVSVLAPATDIPTEVEVSLEGLAVGAQITVADLTFPQGVEAAVDGDTLVVSVVPAPVADLGESAEGETEAEGGAESE</sequence>
<keyword evidence="1 5" id="KW-0699">rRNA-binding</keyword>
<evidence type="ECO:0000313" key="6">
    <source>
        <dbReference type="EMBL" id="OCL36361.1"/>
    </source>
</evidence>
<dbReference type="Gene3D" id="2.40.240.10">
    <property type="entry name" value="Ribosomal Protein L25, Chain P"/>
    <property type="match status" value="1"/>
</dbReference>
<evidence type="ECO:0000313" key="7">
    <source>
        <dbReference type="Proteomes" id="UP000093501"/>
    </source>
</evidence>
<comment type="similarity">
    <text evidence="5">Belongs to the bacterial ribosomal protein bL25 family. CTC subfamily.</text>
</comment>
<evidence type="ECO:0000256" key="4">
    <source>
        <dbReference type="ARBA" id="ARBA00023274"/>
    </source>
</evidence>
<dbReference type="AlphaFoldDB" id="A0A1C0APP8"/>
<dbReference type="Proteomes" id="UP000093501">
    <property type="component" value="Unassembled WGS sequence"/>
</dbReference>
<keyword evidence="3 5" id="KW-0689">Ribosomal protein</keyword>
<dbReference type="InterPro" id="IPR020930">
    <property type="entry name" value="Ribosomal_uL5_bac-type"/>
</dbReference>
<dbReference type="Gene3D" id="2.170.120.20">
    <property type="entry name" value="Ribosomal protein L25, beta domain"/>
    <property type="match status" value="1"/>
</dbReference>
<keyword evidence="4 5" id="KW-0687">Ribonucleoprotein</keyword>
<protein>
    <recommendedName>
        <fullName evidence="5">Large ribosomal subunit protein bL25</fullName>
    </recommendedName>
    <alternativeName>
        <fullName evidence="5">General stress protein CTC</fullName>
    </alternativeName>
</protein>
<dbReference type="GO" id="GO:0008097">
    <property type="term" value="F:5S rRNA binding"/>
    <property type="evidence" value="ECO:0007669"/>
    <property type="project" value="InterPro"/>
</dbReference>
<dbReference type="PANTHER" id="PTHR33284">
    <property type="entry name" value="RIBOSOMAL PROTEIN L25/GLN-TRNA SYNTHETASE, ANTI-CODON-BINDING DOMAIN-CONTAINING PROTEIN"/>
    <property type="match status" value="1"/>
</dbReference>
<dbReference type="CDD" id="cd00495">
    <property type="entry name" value="Ribosomal_L25_TL5_CTC"/>
    <property type="match status" value="1"/>
</dbReference>
<dbReference type="Pfam" id="PF01386">
    <property type="entry name" value="Ribosomal_L25p"/>
    <property type="match status" value="1"/>
</dbReference>
<dbReference type="HAMAP" id="MF_01334">
    <property type="entry name" value="Ribosomal_bL25_CTC"/>
    <property type="match status" value="1"/>
</dbReference>
<dbReference type="GO" id="GO:0022625">
    <property type="term" value="C:cytosolic large ribosomal subunit"/>
    <property type="evidence" value="ECO:0007669"/>
    <property type="project" value="TreeGrafter"/>
</dbReference>
<dbReference type="Pfam" id="PF14693">
    <property type="entry name" value="Ribosomal_TL5_C"/>
    <property type="match status" value="1"/>
</dbReference>
<evidence type="ECO:0000256" key="1">
    <source>
        <dbReference type="ARBA" id="ARBA00022730"/>
    </source>
</evidence>
<dbReference type="EMBL" id="MBQD01000011">
    <property type="protein sequence ID" value="OCL36361.1"/>
    <property type="molecule type" value="Genomic_DNA"/>
</dbReference>